<dbReference type="RefSeq" id="WP_276268089.1">
    <property type="nucleotide sequence ID" value="NZ_JARJLM010000559.1"/>
</dbReference>
<keyword evidence="1" id="KW-0328">Glycosyltransferase</keyword>
<gene>
    <name evidence="1" type="ORF">P3W85_34710</name>
</gene>
<dbReference type="Gene3D" id="3.40.50.2000">
    <property type="entry name" value="Glycogen Phosphorylase B"/>
    <property type="match status" value="2"/>
</dbReference>
<protein>
    <submittedName>
        <fullName evidence="1">Glycosyltransferase</fullName>
        <ecNumber evidence="1">2.4.-.-</ecNumber>
    </submittedName>
</protein>
<dbReference type="Proteomes" id="UP001216674">
    <property type="component" value="Unassembled WGS sequence"/>
</dbReference>
<sequence>MKRIKILALGPQEVIPPVDGGKEGIHGALASLAEQLEVTYAYPRAENSEDAAAGYKQIGVRQIAVPFKPLESIGVILASTIKAKPYKFEKYSAGTAARAYIEAIGPAQFDAILCFHPHTVALAEKIKRSTGWQVPIILREHNIEYELVRSYRDSLNGPRRLAAGLFAMLTRMEEMHIWRRVDAVAFLTDHDLAIAREQDTRSNFFLAPEGIPIPPRREARRPAAAPLLVLLNPRATQSVASLKRFLHTVWVPASREPKLQPLSLVITGVEMGRLAELVDMTPDRLAELRVKPLGFVPSLKSVFESSLALVSPTYVGGGIRKKILEAMANQLPVMATRLDVESCGYFQAGENLISFDSPADFIRGVEPLIGDEVYWARIAEAGRNAVEVNASWTLFADEIRAHITRLMGGVEHAVRN</sequence>
<keyword evidence="1" id="KW-0808">Transferase</keyword>
<name>A0ABT6B0B3_9BURK</name>
<dbReference type="EC" id="2.4.-.-" evidence="1"/>
<evidence type="ECO:0000313" key="1">
    <source>
        <dbReference type="EMBL" id="MDF3838048.1"/>
    </source>
</evidence>
<dbReference type="SUPFAM" id="SSF53756">
    <property type="entry name" value="UDP-Glycosyltransferase/glycogen phosphorylase"/>
    <property type="match status" value="1"/>
</dbReference>
<proteinExistence type="predicted"/>
<reference evidence="1 2" key="1">
    <citation type="submission" date="2023-03" db="EMBL/GenBank/DDBJ databases">
        <title>Draft assemblies of triclosan tolerant bacteria isolated from returned activated sludge.</title>
        <authorList>
            <person name="Van Hamelsveld S."/>
        </authorList>
    </citation>
    <scope>NUCLEOTIDE SEQUENCE [LARGE SCALE GENOMIC DNA]</scope>
    <source>
        <strain evidence="1 2">GW210010_S58</strain>
    </source>
</reference>
<dbReference type="EMBL" id="JARJLM010000559">
    <property type="protein sequence ID" value="MDF3838048.1"/>
    <property type="molecule type" value="Genomic_DNA"/>
</dbReference>
<comment type="caution">
    <text evidence="1">The sequence shown here is derived from an EMBL/GenBank/DDBJ whole genome shotgun (WGS) entry which is preliminary data.</text>
</comment>
<dbReference type="GO" id="GO:0016757">
    <property type="term" value="F:glycosyltransferase activity"/>
    <property type="evidence" value="ECO:0007669"/>
    <property type="project" value="UniProtKB-KW"/>
</dbReference>
<accession>A0ABT6B0B3</accession>
<dbReference type="Pfam" id="PF13692">
    <property type="entry name" value="Glyco_trans_1_4"/>
    <property type="match status" value="1"/>
</dbReference>
<keyword evidence="2" id="KW-1185">Reference proteome</keyword>
<organism evidence="1 2">
    <name type="scientific">Cupriavidus basilensis</name>
    <dbReference type="NCBI Taxonomy" id="68895"/>
    <lineage>
        <taxon>Bacteria</taxon>
        <taxon>Pseudomonadati</taxon>
        <taxon>Pseudomonadota</taxon>
        <taxon>Betaproteobacteria</taxon>
        <taxon>Burkholderiales</taxon>
        <taxon>Burkholderiaceae</taxon>
        <taxon>Cupriavidus</taxon>
    </lineage>
</organism>
<evidence type="ECO:0000313" key="2">
    <source>
        <dbReference type="Proteomes" id="UP001216674"/>
    </source>
</evidence>